<feature type="compositionally biased region" description="Low complexity" evidence="5">
    <location>
        <begin position="688"/>
        <end position="707"/>
    </location>
</feature>
<dbReference type="InterPro" id="IPR051590">
    <property type="entry name" value="Replication_Regulatory_Kinase"/>
</dbReference>
<evidence type="ECO:0000313" key="7">
    <source>
        <dbReference type="EMBL" id="TPX52819.1"/>
    </source>
</evidence>
<dbReference type="PANTHER" id="PTHR15375">
    <property type="entry name" value="ACTIVATOR OF S-PHASE KINASE-RELATED"/>
    <property type="match status" value="1"/>
</dbReference>
<dbReference type="GO" id="GO:0031431">
    <property type="term" value="C:Dbf4-dependent protein kinase complex"/>
    <property type="evidence" value="ECO:0007669"/>
    <property type="project" value="TreeGrafter"/>
</dbReference>
<feature type="region of interest" description="Disordered" evidence="5">
    <location>
        <begin position="822"/>
        <end position="846"/>
    </location>
</feature>
<feature type="compositionally biased region" description="Acidic residues" evidence="5">
    <location>
        <begin position="745"/>
        <end position="761"/>
    </location>
</feature>
<dbReference type="EMBL" id="QEAN01000027">
    <property type="protein sequence ID" value="TPX52819.1"/>
    <property type="molecule type" value="Genomic_DNA"/>
</dbReference>
<dbReference type="InterPro" id="IPR038545">
    <property type="entry name" value="Znf_DBF_sf"/>
</dbReference>
<sequence length="873" mass="97538">MMSRNSVPLQHLPTTPNLVRPSARPMGREMLHRNSALYASAASRESSSRTRTATDDTMPSLREATSTLTPANPTTTTRAPLPPPAAVEAAKLRNVAIPATGVKLISLPPSKPRCAAQVRDSQLKRYLAARQVTTPTRTKNSSKPLTSRTVSAPVTTVERFATQQWGENHGLSWSKSTTTSVRDTTKLTRPNSILRPSMSALANTTNNIVNDNHPASQIQKMETATASKPALRVAKENSTVEDENAVIGTSSRKPAFPPPAAQALVAASTNVTVKQQVIRNPIAQLRADNGTALKMPKALNDPSNIHPIVTPMDEKSYIPAWREKLQRTVFYFYDLNPAQHRRLQKTVEVHGARVEKFLCPRVTHVVQACMEVPLMSKNPDAKEGVPYKLPCPKIVEIDDGNGKRLKKVQPNPAEIIEHFKNLGKKVWHVTRLLDVIQFLAPSKKRPLEEILRDDFLYGPTTGRDETNSNFTPFHGEYLLVEDVTRVYKPIIIKEFAMKPSDRNPPWPKVYTPNQINRCAFNAPPPSWLPTVNESYLEDVQDNFAVRSRVMWNGERETHYEKRKLSWDAAKSIALSKGNASIPHDDIDELWRVASVEGRLVTEQVKIKRDDCDLLVARIRTHQDDECRKPAGKAFYHRAGYCENCYDKYEDFLEHISCPKHRKFATNDDNFGELDDLLDTVRRPVDAPAFADSSELSSDSRSIPSSADVTCGNESFGSWREGIFENEQEEAENELAAEKKTCTITEEQEETETDDDDDENDTAESNNNHDSNMSGSEYRFESGLPIDVAIFDGSDGCGSPNQDNDVDVDLFSPCKRRRIDDAEMDTRSTGQTISSALSSVQDDDESQSSVKSFNMFESFGIAMNAMLSRPIFNH</sequence>
<evidence type="ECO:0000256" key="5">
    <source>
        <dbReference type="SAM" id="MobiDB-lite"/>
    </source>
</evidence>
<feature type="compositionally biased region" description="Low complexity" evidence="5">
    <location>
        <begin position="64"/>
        <end position="79"/>
    </location>
</feature>
<keyword evidence="1" id="KW-0479">Metal-binding</keyword>
<dbReference type="InterPro" id="IPR013939">
    <property type="entry name" value="Regulatory_Dfp1/Him1"/>
</dbReference>
<dbReference type="STRING" id="286115.A0A507DM80"/>
<keyword evidence="2 4" id="KW-0863">Zinc-finger</keyword>
<evidence type="ECO:0000256" key="2">
    <source>
        <dbReference type="ARBA" id="ARBA00022771"/>
    </source>
</evidence>
<dbReference type="GO" id="GO:0010571">
    <property type="term" value="P:positive regulation of nuclear cell cycle DNA replication"/>
    <property type="evidence" value="ECO:0007669"/>
    <property type="project" value="TreeGrafter"/>
</dbReference>
<feature type="region of interest" description="Disordered" evidence="5">
    <location>
        <begin position="688"/>
        <end position="711"/>
    </location>
</feature>
<feature type="domain" description="DBF4-type" evidence="6">
    <location>
        <begin position="634"/>
        <end position="683"/>
    </location>
</feature>
<comment type="caution">
    <text evidence="7">The sequence shown here is derived from an EMBL/GenBank/DDBJ whole genome shotgun (WGS) entry which is preliminary data.</text>
</comment>
<evidence type="ECO:0000256" key="4">
    <source>
        <dbReference type="PROSITE-ProRule" id="PRU00600"/>
    </source>
</evidence>
<evidence type="ECO:0000256" key="3">
    <source>
        <dbReference type="ARBA" id="ARBA00022833"/>
    </source>
</evidence>
<dbReference type="PROSITE" id="PS51265">
    <property type="entry name" value="ZF_DBF4"/>
    <property type="match status" value="1"/>
</dbReference>
<dbReference type="InterPro" id="IPR036420">
    <property type="entry name" value="BRCT_dom_sf"/>
</dbReference>
<feature type="region of interest" description="Disordered" evidence="5">
    <location>
        <begin position="726"/>
        <end position="777"/>
    </location>
</feature>
<dbReference type="GO" id="GO:0003676">
    <property type="term" value="F:nucleic acid binding"/>
    <property type="evidence" value="ECO:0007669"/>
    <property type="project" value="InterPro"/>
</dbReference>
<evidence type="ECO:0000256" key="1">
    <source>
        <dbReference type="ARBA" id="ARBA00022723"/>
    </source>
</evidence>
<evidence type="ECO:0000313" key="8">
    <source>
        <dbReference type="Proteomes" id="UP000317494"/>
    </source>
</evidence>
<dbReference type="SUPFAM" id="SSF52113">
    <property type="entry name" value="BRCT domain"/>
    <property type="match status" value="1"/>
</dbReference>
<dbReference type="SMART" id="SM00586">
    <property type="entry name" value="ZnF_DBF"/>
    <property type="match status" value="1"/>
</dbReference>
<organism evidence="7 8">
    <name type="scientific">Synchytrium endobioticum</name>
    <dbReference type="NCBI Taxonomy" id="286115"/>
    <lineage>
        <taxon>Eukaryota</taxon>
        <taxon>Fungi</taxon>
        <taxon>Fungi incertae sedis</taxon>
        <taxon>Chytridiomycota</taxon>
        <taxon>Chytridiomycota incertae sedis</taxon>
        <taxon>Chytridiomycetes</taxon>
        <taxon>Synchytriales</taxon>
        <taxon>Synchytriaceae</taxon>
        <taxon>Synchytrium</taxon>
    </lineage>
</organism>
<feature type="compositionally biased region" description="Polar residues" evidence="5">
    <location>
        <begin position="762"/>
        <end position="774"/>
    </location>
</feature>
<feature type="region of interest" description="Disordered" evidence="5">
    <location>
        <begin position="1"/>
        <end position="23"/>
    </location>
</feature>
<keyword evidence="8" id="KW-1185">Reference proteome</keyword>
<dbReference type="Proteomes" id="UP000317494">
    <property type="component" value="Unassembled WGS sequence"/>
</dbReference>
<dbReference type="Pfam" id="PF08630">
    <property type="entry name" value="Dfp1_Him1_M"/>
    <property type="match status" value="1"/>
</dbReference>
<dbReference type="GO" id="GO:0008270">
    <property type="term" value="F:zinc ion binding"/>
    <property type="evidence" value="ECO:0007669"/>
    <property type="project" value="UniProtKB-KW"/>
</dbReference>
<dbReference type="AlphaFoldDB" id="A0A507DM80"/>
<dbReference type="Pfam" id="PF07535">
    <property type="entry name" value="zf-DBF"/>
    <property type="match status" value="1"/>
</dbReference>
<dbReference type="CDD" id="cd00027">
    <property type="entry name" value="BRCT"/>
    <property type="match status" value="1"/>
</dbReference>
<dbReference type="InterPro" id="IPR006572">
    <property type="entry name" value="Znf_DBF"/>
</dbReference>
<dbReference type="Gene3D" id="6.10.250.3410">
    <property type="entry name" value="DBF zinc finger"/>
    <property type="match status" value="1"/>
</dbReference>
<dbReference type="GO" id="GO:1901987">
    <property type="term" value="P:regulation of cell cycle phase transition"/>
    <property type="evidence" value="ECO:0007669"/>
    <property type="project" value="TreeGrafter"/>
</dbReference>
<feature type="compositionally biased region" description="Polar residues" evidence="5">
    <location>
        <begin position="1"/>
        <end position="17"/>
    </location>
</feature>
<dbReference type="FunFam" id="6.10.250.3410:FF:000001">
    <property type="entry name" value="Protein DBF4 homolog A"/>
    <property type="match status" value="1"/>
</dbReference>
<dbReference type="PANTHER" id="PTHR15375:SF26">
    <property type="entry name" value="PROTEIN CHIFFON"/>
    <property type="match status" value="1"/>
</dbReference>
<dbReference type="VEuPathDB" id="FungiDB:SeMB42_g01131"/>
<reference evidence="7 8" key="1">
    <citation type="journal article" date="2019" name="Sci. Rep.">
        <title>Comparative genomics of chytrid fungi reveal insights into the obligate biotrophic and pathogenic lifestyle of Synchytrium endobioticum.</title>
        <authorList>
            <person name="van de Vossenberg B.T.L.H."/>
            <person name="Warris S."/>
            <person name="Nguyen H.D.T."/>
            <person name="van Gent-Pelzer M.P.E."/>
            <person name="Joly D.L."/>
            <person name="van de Geest H.C."/>
            <person name="Bonants P.J.M."/>
            <person name="Smith D.S."/>
            <person name="Levesque C.A."/>
            <person name="van der Lee T.A.J."/>
        </authorList>
    </citation>
    <scope>NUCLEOTIDE SEQUENCE [LARGE SCALE GENOMIC DNA]</scope>
    <source>
        <strain evidence="7 8">MB42</strain>
    </source>
</reference>
<evidence type="ECO:0000259" key="6">
    <source>
        <dbReference type="PROSITE" id="PS51265"/>
    </source>
</evidence>
<feature type="region of interest" description="Disordered" evidence="5">
    <location>
        <begin position="38"/>
        <end position="80"/>
    </location>
</feature>
<keyword evidence="3" id="KW-0862">Zinc</keyword>
<gene>
    <name evidence="7" type="ORF">SeMB42_g01131</name>
</gene>
<dbReference type="GO" id="GO:0043539">
    <property type="term" value="F:protein serine/threonine kinase activator activity"/>
    <property type="evidence" value="ECO:0007669"/>
    <property type="project" value="TreeGrafter"/>
</dbReference>
<accession>A0A507DM80</accession>
<proteinExistence type="predicted"/>
<feature type="compositionally biased region" description="Polar residues" evidence="5">
    <location>
        <begin position="826"/>
        <end position="836"/>
    </location>
</feature>
<protein>
    <recommendedName>
        <fullName evidence="6">DBF4-type domain-containing protein</fullName>
    </recommendedName>
</protein>
<name>A0A507DM80_9FUNG</name>